<organism evidence="2 3">
    <name type="scientific">Streptomyces olindensis</name>
    <dbReference type="NCBI Taxonomy" id="358823"/>
    <lineage>
        <taxon>Bacteria</taxon>
        <taxon>Bacillati</taxon>
        <taxon>Actinomycetota</taxon>
        <taxon>Actinomycetes</taxon>
        <taxon>Kitasatosporales</taxon>
        <taxon>Streptomycetaceae</taxon>
        <taxon>Streptomyces</taxon>
    </lineage>
</organism>
<sequence length="51" mass="5246">MKVAGEPAGLGEPDQVDADGSSMLLRWSGGAAATVNHTMPVRKLRQLASAP</sequence>
<evidence type="ECO:0000313" key="2">
    <source>
        <dbReference type="EMBL" id="MEU2265643.1"/>
    </source>
</evidence>
<comment type="caution">
    <text evidence="2">The sequence shown here is derived from an EMBL/GenBank/DDBJ whole genome shotgun (WGS) entry which is preliminary data.</text>
</comment>
<evidence type="ECO:0000313" key="3">
    <source>
        <dbReference type="Proteomes" id="UP001550603"/>
    </source>
</evidence>
<gene>
    <name evidence="2" type="ORF">ABZ568_04185</name>
</gene>
<name>A0ABV2XNR1_9ACTN</name>
<keyword evidence="3" id="KW-1185">Reference proteome</keyword>
<feature type="region of interest" description="Disordered" evidence="1">
    <location>
        <begin position="1"/>
        <end position="22"/>
    </location>
</feature>
<protein>
    <submittedName>
        <fullName evidence="2">Uncharacterized protein</fullName>
    </submittedName>
</protein>
<dbReference type="Proteomes" id="UP001550603">
    <property type="component" value="Unassembled WGS sequence"/>
</dbReference>
<proteinExistence type="predicted"/>
<dbReference type="EMBL" id="JBEYBN010000003">
    <property type="protein sequence ID" value="MEU2265643.1"/>
    <property type="molecule type" value="Genomic_DNA"/>
</dbReference>
<dbReference type="RefSeq" id="WP_359785221.1">
    <property type="nucleotide sequence ID" value="NZ_JBEYBN010000003.1"/>
</dbReference>
<reference evidence="2 3" key="1">
    <citation type="submission" date="2024-06" db="EMBL/GenBank/DDBJ databases">
        <title>The Natural Products Discovery Center: Release of the First 8490 Sequenced Strains for Exploring Actinobacteria Biosynthetic Diversity.</title>
        <authorList>
            <person name="Kalkreuter E."/>
            <person name="Kautsar S.A."/>
            <person name="Yang D."/>
            <person name="Bader C.D."/>
            <person name="Teijaro C.N."/>
            <person name="Fluegel L."/>
            <person name="Davis C.M."/>
            <person name="Simpson J.R."/>
            <person name="Lauterbach L."/>
            <person name="Steele A.D."/>
            <person name="Gui C."/>
            <person name="Meng S."/>
            <person name="Li G."/>
            <person name="Viehrig K."/>
            <person name="Ye F."/>
            <person name="Su P."/>
            <person name="Kiefer A.F."/>
            <person name="Nichols A."/>
            <person name="Cepeda A.J."/>
            <person name="Yan W."/>
            <person name="Fan B."/>
            <person name="Jiang Y."/>
            <person name="Adhikari A."/>
            <person name="Zheng C.-J."/>
            <person name="Schuster L."/>
            <person name="Cowan T.M."/>
            <person name="Smanski M.J."/>
            <person name="Chevrette M.G."/>
            <person name="De Carvalho L.P.S."/>
            <person name="Shen B."/>
        </authorList>
    </citation>
    <scope>NUCLEOTIDE SEQUENCE [LARGE SCALE GENOMIC DNA]</scope>
    <source>
        <strain evidence="2 3">NPDC019583</strain>
    </source>
</reference>
<accession>A0ABV2XNR1</accession>
<evidence type="ECO:0000256" key="1">
    <source>
        <dbReference type="SAM" id="MobiDB-lite"/>
    </source>
</evidence>